<feature type="transmembrane region" description="Helical" evidence="14">
    <location>
        <begin position="388"/>
        <end position="409"/>
    </location>
</feature>
<evidence type="ECO:0000256" key="14">
    <source>
        <dbReference type="SAM" id="Phobius"/>
    </source>
</evidence>
<evidence type="ECO:0000256" key="3">
    <source>
        <dbReference type="ARBA" id="ARBA00012438"/>
    </source>
</evidence>
<dbReference type="SUPFAM" id="SSF55874">
    <property type="entry name" value="ATPase domain of HSP90 chaperone/DNA topoisomerase II/histidine kinase"/>
    <property type="match status" value="1"/>
</dbReference>
<evidence type="ECO:0000256" key="5">
    <source>
        <dbReference type="ARBA" id="ARBA00022553"/>
    </source>
</evidence>
<evidence type="ECO:0000256" key="4">
    <source>
        <dbReference type="ARBA" id="ARBA00022475"/>
    </source>
</evidence>
<dbReference type="GO" id="GO:0000155">
    <property type="term" value="F:phosphorelay sensor kinase activity"/>
    <property type="evidence" value="ECO:0007669"/>
    <property type="project" value="InterPro"/>
</dbReference>
<feature type="transmembrane region" description="Helical" evidence="14">
    <location>
        <begin position="429"/>
        <end position="447"/>
    </location>
</feature>
<dbReference type="RefSeq" id="WP_051456471.1">
    <property type="nucleotide sequence ID" value="NZ_ATAX01000007.1"/>
</dbReference>
<keyword evidence="6" id="KW-0808">Transferase</keyword>
<dbReference type="EMBL" id="ATAX01000007">
    <property type="protein sequence ID" value="EWM55012.1"/>
    <property type="molecule type" value="Genomic_DNA"/>
</dbReference>
<dbReference type="SMART" id="SM00388">
    <property type="entry name" value="HisKA"/>
    <property type="match status" value="1"/>
</dbReference>
<evidence type="ECO:0000256" key="6">
    <source>
        <dbReference type="ARBA" id="ARBA00022679"/>
    </source>
</evidence>
<keyword evidence="7 14" id="KW-0812">Transmembrane</keyword>
<feature type="domain" description="Histidine kinase" evidence="15">
    <location>
        <begin position="614"/>
        <end position="826"/>
    </location>
</feature>
<keyword evidence="17" id="KW-1185">Reference proteome</keyword>
<evidence type="ECO:0000256" key="9">
    <source>
        <dbReference type="ARBA" id="ARBA00022777"/>
    </source>
</evidence>
<dbReference type="Pfam" id="PF02518">
    <property type="entry name" value="HATPase_c"/>
    <property type="match status" value="1"/>
</dbReference>
<keyword evidence="4" id="KW-1003">Cell membrane</keyword>
<dbReference type="Pfam" id="PF00512">
    <property type="entry name" value="HisKA"/>
    <property type="match status" value="1"/>
</dbReference>
<comment type="caution">
    <text evidence="16">The sequence shown here is derived from an EMBL/GenBank/DDBJ whole genome shotgun (WGS) entry which is preliminary data.</text>
</comment>
<evidence type="ECO:0000256" key="11">
    <source>
        <dbReference type="ARBA" id="ARBA00022989"/>
    </source>
</evidence>
<dbReference type="InterPro" id="IPR003661">
    <property type="entry name" value="HisK_dim/P_dom"/>
</dbReference>
<evidence type="ECO:0000259" key="15">
    <source>
        <dbReference type="PROSITE" id="PS50109"/>
    </source>
</evidence>
<dbReference type="InterPro" id="IPR050398">
    <property type="entry name" value="HssS/ArlS-like"/>
</dbReference>
<comment type="subcellular location">
    <subcellularLocation>
        <location evidence="2">Cell membrane</location>
        <topology evidence="2">Multi-pass membrane protein</topology>
    </subcellularLocation>
</comment>
<keyword evidence="12" id="KW-0902">Two-component regulatory system</keyword>
<name>W7V2G3_RUMFL</name>
<dbReference type="InterPro" id="IPR005467">
    <property type="entry name" value="His_kinase_dom"/>
</dbReference>
<dbReference type="EC" id="2.7.13.3" evidence="3"/>
<evidence type="ECO:0000256" key="2">
    <source>
        <dbReference type="ARBA" id="ARBA00004651"/>
    </source>
</evidence>
<dbReference type="Gene3D" id="3.30.565.10">
    <property type="entry name" value="Histidine kinase-like ATPase, C-terminal domain"/>
    <property type="match status" value="1"/>
</dbReference>
<protein>
    <recommendedName>
        <fullName evidence="3">histidine kinase</fullName>
        <ecNumber evidence="3">2.7.13.3</ecNumber>
    </recommendedName>
</protein>
<evidence type="ECO:0000256" key="1">
    <source>
        <dbReference type="ARBA" id="ARBA00000085"/>
    </source>
</evidence>
<evidence type="ECO:0000256" key="12">
    <source>
        <dbReference type="ARBA" id="ARBA00023012"/>
    </source>
</evidence>
<dbReference type="eggNOG" id="COG5002">
    <property type="taxonomic scope" value="Bacteria"/>
</dbReference>
<dbReference type="InterPro" id="IPR036890">
    <property type="entry name" value="HATPase_C_sf"/>
</dbReference>
<reference evidence="16 17" key="1">
    <citation type="journal article" date="2014" name="PLoS ONE">
        <title>Rumen cellulosomics: divergent fiber-degrading strategies revealed by comparative genome-wide analysis of six ruminococcal strains.</title>
        <authorList>
            <person name="Dassa B."/>
            <person name="Borovok I."/>
            <person name="Ruimy-Israeli V."/>
            <person name="Lamed R."/>
            <person name="Flint H.J."/>
            <person name="Duncan S.H."/>
            <person name="Henrissat B."/>
            <person name="Coutinho P."/>
            <person name="Morrison M."/>
            <person name="Mosoni P."/>
            <person name="Yeoman C.J."/>
            <person name="White B.A."/>
            <person name="Bayer E.A."/>
        </authorList>
    </citation>
    <scope>NUCLEOTIDE SEQUENCE [LARGE SCALE GENOMIC DNA]</scope>
    <source>
        <strain evidence="16 17">007c</strain>
    </source>
</reference>
<feature type="transmembrane region" description="Helical" evidence="14">
    <location>
        <begin position="530"/>
        <end position="546"/>
    </location>
</feature>
<dbReference type="GO" id="GO:0005524">
    <property type="term" value="F:ATP binding"/>
    <property type="evidence" value="ECO:0007669"/>
    <property type="project" value="UniProtKB-KW"/>
</dbReference>
<evidence type="ECO:0000256" key="13">
    <source>
        <dbReference type="ARBA" id="ARBA00023136"/>
    </source>
</evidence>
<organism evidence="16 17">
    <name type="scientific">Ruminococcus flavefaciens 007c</name>
    <dbReference type="NCBI Taxonomy" id="1341157"/>
    <lineage>
        <taxon>Bacteria</taxon>
        <taxon>Bacillati</taxon>
        <taxon>Bacillota</taxon>
        <taxon>Clostridia</taxon>
        <taxon>Eubacteriales</taxon>
        <taxon>Oscillospiraceae</taxon>
        <taxon>Ruminococcus</taxon>
    </lineage>
</organism>
<keyword evidence="11 14" id="KW-1133">Transmembrane helix</keyword>
<dbReference type="CDD" id="cd00082">
    <property type="entry name" value="HisKA"/>
    <property type="match status" value="1"/>
</dbReference>
<dbReference type="PATRIC" id="fig|1341157.4.peg.353"/>
<dbReference type="PROSITE" id="PS50109">
    <property type="entry name" value="HIS_KIN"/>
    <property type="match status" value="1"/>
</dbReference>
<dbReference type="FunFam" id="1.10.287.130:FF:000001">
    <property type="entry name" value="Two-component sensor histidine kinase"/>
    <property type="match status" value="1"/>
</dbReference>
<evidence type="ECO:0000256" key="7">
    <source>
        <dbReference type="ARBA" id="ARBA00022692"/>
    </source>
</evidence>
<comment type="catalytic activity">
    <reaction evidence="1">
        <text>ATP + protein L-histidine = ADP + protein N-phospho-L-histidine.</text>
        <dbReference type="EC" id="2.7.13.3"/>
    </reaction>
</comment>
<dbReference type="OrthoDB" id="9792991at2"/>
<evidence type="ECO:0000313" key="17">
    <source>
        <dbReference type="Proteomes" id="UP000019365"/>
    </source>
</evidence>
<keyword evidence="5" id="KW-0597">Phosphoprotein</keyword>
<proteinExistence type="predicted"/>
<feature type="transmembrane region" description="Helical" evidence="14">
    <location>
        <begin position="346"/>
        <end position="367"/>
    </location>
</feature>
<dbReference type="Gene3D" id="1.10.287.130">
    <property type="match status" value="1"/>
</dbReference>
<evidence type="ECO:0000256" key="8">
    <source>
        <dbReference type="ARBA" id="ARBA00022741"/>
    </source>
</evidence>
<evidence type="ECO:0000313" key="16">
    <source>
        <dbReference type="EMBL" id="EWM55012.1"/>
    </source>
</evidence>
<dbReference type="InterPro" id="IPR003594">
    <property type="entry name" value="HATPase_dom"/>
</dbReference>
<dbReference type="PANTHER" id="PTHR45528:SF1">
    <property type="entry name" value="SENSOR HISTIDINE KINASE CPXA"/>
    <property type="match status" value="1"/>
</dbReference>
<sequence>MILKKRLSRIITFIISCVLVGAAVFQSLYIVNRGYSREKKYYASVDGMESADYSGDLRSLYDRLYALSNIYLRYTDKNGKFTCSKPMEKSVRKALSDLELMDEKGKIIIDNPRDFEYYASFGENVLTNTGKSEKELAGEYSAELTDGKGKSDPVSPDGWHNGNTNWYTTNYGMTYFYLGYSFQEGLTYPRRAVAVFDFDTDGLDYYTDEDGARIYYKLDGTTPLPERKYMENAEYSDREAFEQFEHDRSKNYFIAGDRNDEQKGFDNDTETVFVDDISQYTDTDLYMIYDENSRTWTKIKKSAFTKTQGDSREISIYIKPSDALVTEYEALCAEREKQEKESVNSITYLIPLGIAGIIVGIVLLFCCGYSAKQKKFVLSLPDRLYGELILGLLIGAIVSVCVFIGEGIFRNYNDLSEYYTTGTLSILEGSIIIGLYALGLACLITLVTRLKCRSFWKTTLTGSIVSFLWKKFKKTAAYIREKHRQRSIRHIERNAMKEDIFMRRFIRRTVIAVAAEFMICIITIPGDLWGGFVFLSLAALAAYIFFSMRDHAEIAGVSQQIAEMSGGDYAPRTVSEMSPAYGMTNNLNNISDGIRSAVDRQVQSERMKVELVTNVSHDLKTPLTSIISYIDLLWAEDMSPAAKDYVKVISEKSERLKLMVADLFDLAKAASRTDLNNENLDAVILTKQVIGDMADRIESSGRELRTDIQAQTAPVMAEGKKLYRVFQNLIDNALKYSMEGTRIYVTLRNSGGYTDISVKNISAEEMNFTPEEITERFTRGDKARSTEGNGLGLAIAKSFTEACGGTFDIIIDGDMFTANVRLPITVQKTV</sequence>
<dbReference type="GO" id="GO:0005886">
    <property type="term" value="C:plasma membrane"/>
    <property type="evidence" value="ECO:0007669"/>
    <property type="project" value="UniProtKB-SubCell"/>
</dbReference>
<feature type="transmembrane region" description="Helical" evidence="14">
    <location>
        <begin position="12"/>
        <end position="31"/>
    </location>
</feature>
<dbReference type="PANTHER" id="PTHR45528">
    <property type="entry name" value="SENSOR HISTIDINE KINASE CPXA"/>
    <property type="match status" value="1"/>
</dbReference>
<dbReference type="AlphaFoldDB" id="W7V2G3"/>
<accession>W7V2G3</accession>
<keyword evidence="8" id="KW-0547">Nucleotide-binding</keyword>
<dbReference type="InterPro" id="IPR036097">
    <property type="entry name" value="HisK_dim/P_sf"/>
</dbReference>
<keyword evidence="13 14" id="KW-0472">Membrane</keyword>
<keyword evidence="9" id="KW-0418">Kinase</keyword>
<dbReference type="SMART" id="SM00387">
    <property type="entry name" value="HATPase_c"/>
    <property type="match status" value="1"/>
</dbReference>
<evidence type="ECO:0000256" key="10">
    <source>
        <dbReference type="ARBA" id="ARBA00022840"/>
    </source>
</evidence>
<dbReference type="Proteomes" id="UP000019365">
    <property type="component" value="Unassembled WGS sequence"/>
</dbReference>
<gene>
    <name evidence="16" type="ORF">RF007C_03175</name>
</gene>
<feature type="transmembrane region" description="Helical" evidence="14">
    <location>
        <begin position="505"/>
        <end position="524"/>
    </location>
</feature>
<keyword evidence="10" id="KW-0067">ATP-binding</keyword>
<dbReference type="SUPFAM" id="SSF47384">
    <property type="entry name" value="Homodimeric domain of signal transducing histidine kinase"/>
    <property type="match status" value="1"/>
</dbReference>